<evidence type="ECO:0000256" key="3">
    <source>
        <dbReference type="ARBA" id="ARBA00022722"/>
    </source>
</evidence>
<keyword evidence="1" id="KW-0808">Transferase</keyword>
<dbReference type="GO" id="GO:0003964">
    <property type="term" value="F:RNA-directed DNA polymerase activity"/>
    <property type="evidence" value="ECO:0007669"/>
    <property type="project" value="UniProtKB-KW"/>
</dbReference>
<dbReference type="EMBL" id="BKCJ010002404">
    <property type="protein sequence ID" value="GEU48324.1"/>
    <property type="molecule type" value="Genomic_DNA"/>
</dbReference>
<comment type="caution">
    <text evidence="8">The sequence shown here is derived from an EMBL/GenBank/DDBJ whole genome shotgun (WGS) entry which is preliminary data.</text>
</comment>
<accession>A0A6L2KKE3</accession>
<keyword evidence="4" id="KW-0255">Endonuclease</keyword>
<keyword evidence="5" id="KW-0378">Hydrolase</keyword>
<gene>
    <name evidence="8" type="ORF">Tci_020302</name>
</gene>
<evidence type="ECO:0000256" key="1">
    <source>
        <dbReference type="ARBA" id="ARBA00022679"/>
    </source>
</evidence>
<dbReference type="Gene3D" id="1.10.340.70">
    <property type="match status" value="1"/>
</dbReference>
<keyword evidence="2" id="KW-0548">Nucleotidyltransferase</keyword>
<dbReference type="PANTHER" id="PTHR37984:SF5">
    <property type="entry name" value="PROTEIN NYNRIN-LIKE"/>
    <property type="match status" value="1"/>
</dbReference>
<evidence type="ECO:0000256" key="2">
    <source>
        <dbReference type="ARBA" id="ARBA00022695"/>
    </source>
</evidence>
<name>A0A6L2KKE3_TANCI</name>
<evidence type="ECO:0000313" key="8">
    <source>
        <dbReference type="EMBL" id="GEU48324.1"/>
    </source>
</evidence>
<dbReference type="InterPro" id="IPR041373">
    <property type="entry name" value="RT_RNaseH"/>
</dbReference>
<evidence type="ECO:0000256" key="4">
    <source>
        <dbReference type="ARBA" id="ARBA00022759"/>
    </source>
</evidence>
<dbReference type="InterPro" id="IPR000477">
    <property type="entry name" value="RT_dom"/>
</dbReference>
<dbReference type="PROSITE" id="PS50878">
    <property type="entry name" value="RT_POL"/>
    <property type="match status" value="1"/>
</dbReference>
<dbReference type="GO" id="GO:0016787">
    <property type="term" value="F:hydrolase activity"/>
    <property type="evidence" value="ECO:0007669"/>
    <property type="project" value="UniProtKB-KW"/>
</dbReference>
<dbReference type="GO" id="GO:0004519">
    <property type="term" value="F:endonuclease activity"/>
    <property type="evidence" value="ECO:0007669"/>
    <property type="project" value="UniProtKB-KW"/>
</dbReference>
<evidence type="ECO:0000256" key="5">
    <source>
        <dbReference type="ARBA" id="ARBA00022801"/>
    </source>
</evidence>
<dbReference type="InterPro" id="IPR041588">
    <property type="entry name" value="Integrase_H2C2"/>
</dbReference>
<proteinExistence type="predicted"/>
<dbReference type="CDD" id="cd09274">
    <property type="entry name" value="RNase_HI_RT_Ty3"/>
    <property type="match status" value="1"/>
</dbReference>
<reference evidence="8" key="1">
    <citation type="journal article" date="2019" name="Sci. Rep.">
        <title>Draft genome of Tanacetum cinerariifolium, the natural source of mosquito coil.</title>
        <authorList>
            <person name="Yamashiro T."/>
            <person name="Shiraishi A."/>
            <person name="Satake H."/>
            <person name="Nakayama K."/>
        </authorList>
    </citation>
    <scope>NUCLEOTIDE SEQUENCE</scope>
</reference>
<feature type="domain" description="Reverse transcriptase" evidence="7">
    <location>
        <begin position="1"/>
        <end position="89"/>
    </location>
</feature>
<dbReference type="InterPro" id="IPR050951">
    <property type="entry name" value="Retrovirus_Pol_polyprotein"/>
</dbReference>
<keyword evidence="6" id="KW-0695">RNA-directed DNA polymerase</keyword>
<dbReference type="AlphaFoldDB" id="A0A6L2KKE3"/>
<evidence type="ECO:0000256" key="6">
    <source>
        <dbReference type="ARBA" id="ARBA00022918"/>
    </source>
</evidence>
<organism evidence="8">
    <name type="scientific">Tanacetum cinerariifolium</name>
    <name type="common">Dalmatian daisy</name>
    <name type="synonym">Chrysanthemum cinerariifolium</name>
    <dbReference type="NCBI Taxonomy" id="118510"/>
    <lineage>
        <taxon>Eukaryota</taxon>
        <taxon>Viridiplantae</taxon>
        <taxon>Streptophyta</taxon>
        <taxon>Embryophyta</taxon>
        <taxon>Tracheophyta</taxon>
        <taxon>Spermatophyta</taxon>
        <taxon>Magnoliopsida</taxon>
        <taxon>eudicotyledons</taxon>
        <taxon>Gunneridae</taxon>
        <taxon>Pentapetalae</taxon>
        <taxon>asterids</taxon>
        <taxon>campanulids</taxon>
        <taxon>Asterales</taxon>
        <taxon>Asteraceae</taxon>
        <taxon>Asteroideae</taxon>
        <taxon>Anthemideae</taxon>
        <taxon>Anthemidinae</taxon>
        <taxon>Tanacetum</taxon>
    </lineage>
</organism>
<dbReference type="InterPro" id="IPR043128">
    <property type="entry name" value="Rev_trsase/Diguanyl_cyclase"/>
</dbReference>
<sequence length="281" mass="32756">MSFGLTNSPAVFMDLMNRVCRPYLDKFVIMFIDDILVYSKDEEEHGKHLKIILELLKKERLYAKFSKSIKNWAAPMTPIRVRQFLGLDGYYQRFIKALPEGTKDFVVYCDASLKGYRVVLMQREKVIAYASRQLKVHEENYTTHDLELGAVVFALRWIELLSDYDCEIRYHPGKANVVADALSRKERIKLLRVQALTMTVYNDLPKQILEAQKEALKKKDLIMHESHKSKYNIHPGSNKMYQDLKLLYWWPNMKADIATYVSKCLTCAKVKAEHQKPSGLV</sequence>
<dbReference type="InterPro" id="IPR043502">
    <property type="entry name" value="DNA/RNA_pol_sf"/>
</dbReference>
<dbReference type="PANTHER" id="PTHR37984">
    <property type="entry name" value="PROTEIN CBG26694"/>
    <property type="match status" value="1"/>
</dbReference>
<dbReference type="Pfam" id="PF17921">
    <property type="entry name" value="Integrase_H2C2"/>
    <property type="match status" value="1"/>
</dbReference>
<keyword evidence="3" id="KW-0540">Nuclease</keyword>
<dbReference type="Pfam" id="PF00078">
    <property type="entry name" value="RVT_1"/>
    <property type="match status" value="1"/>
</dbReference>
<evidence type="ECO:0000259" key="7">
    <source>
        <dbReference type="PROSITE" id="PS50878"/>
    </source>
</evidence>
<protein>
    <recommendedName>
        <fullName evidence="7">Reverse transcriptase domain-containing protein</fullName>
    </recommendedName>
</protein>
<dbReference type="Gene3D" id="3.30.70.270">
    <property type="match status" value="2"/>
</dbReference>
<dbReference type="Pfam" id="PF17917">
    <property type="entry name" value="RT_RNaseH"/>
    <property type="match status" value="1"/>
</dbReference>
<dbReference type="SUPFAM" id="SSF56672">
    <property type="entry name" value="DNA/RNA polymerases"/>
    <property type="match status" value="1"/>
</dbReference>